<evidence type="ECO:0000313" key="3">
    <source>
        <dbReference type="EMBL" id="MBB4968534.1"/>
    </source>
</evidence>
<evidence type="ECO:0000259" key="2">
    <source>
        <dbReference type="Pfam" id="PF14206"/>
    </source>
</evidence>
<feature type="domain" description="Cysteine-rich CPCC" evidence="2">
    <location>
        <begin position="47"/>
        <end position="108"/>
    </location>
</feature>
<evidence type="ECO:0000256" key="1">
    <source>
        <dbReference type="SAM" id="MobiDB-lite"/>
    </source>
</evidence>
<organism evidence="3 4">
    <name type="scientific">Saccharothrix violaceirubra</name>
    <dbReference type="NCBI Taxonomy" id="413306"/>
    <lineage>
        <taxon>Bacteria</taxon>
        <taxon>Bacillati</taxon>
        <taxon>Actinomycetota</taxon>
        <taxon>Actinomycetes</taxon>
        <taxon>Pseudonocardiales</taxon>
        <taxon>Pseudonocardiaceae</taxon>
        <taxon>Saccharothrix</taxon>
    </lineage>
</organism>
<gene>
    <name evidence="3" type="ORF">F4559_005893</name>
</gene>
<dbReference type="Pfam" id="PF14206">
    <property type="entry name" value="Cys_rich_CPCC"/>
    <property type="match status" value="1"/>
</dbReference>
<dbReference type="InterPro" id="IPR025983">
    <property type="entry name" value="Cys_rich_CPCC"/>
</dbReference>
<dbReference type="Proteomes" id="UP000542674">
    <property type="component" value="Unassembled WGS sequence"/>
</dbReference>
<proteinExistence type="predicted"/>
<sequence>MRYEDLPYPGVHVPRTESENSPPDKSRYYASYLDMRDVKAPKGGGPYTCPCCGHPTLDARAEYDICNECGWEDDGQDDHDSAMVRGGPNGSLSLDDARADYIASGGVRGNHVPPA</sequence>
<accession>A0A7W7T8J2</accession>
<feature type="region of interest" description="Disordered" evidence="1">
    <location>
        <begin position="1"/>
        <end position="26"/>
    </location>
</feature>
<evidence type="ECO:0000313" key="4">
    <source>
        <dbReference type="Proteomes" id="UP000542674"/>
    </source>
</evidence>
<comment type="caution">
    <text evidence="3">The sequence shown here is derived from an EMBL/GenBank/DDBJ whole genome shotgun (WGS) entry which is preliminary data.</text>
</comment>
<dbReference type="EMBL" id="JACHJS010000001">
    <property type="protein sequence ID" value="MBB4968534.1"/>
    <property type="molecule type" value="Genomic_DNA"/>
</dbReference>
<feature type="compositionally biased region" description="Basic and acidic residues" evidence="1">
    <location>
        <begin position="14"/>
        <end position="26"/>
    </location>
</feature>
<keyword evidence="4" id="KW-1185">Reference proteome</keyword>
<reference evidence="3 4" key="1">
    <citation type="submission" date="2020-08" db="EMBL/GenBank/DDBJ databases">
        <title>Sequencing the genomes of 1000 actinobacteria strains.</title>
        <authorList>
            <person name="Klenk H.-P."/>
        </authorList>
    </citation>
    <scope>NUCLEOTIDE SEQUENCE [LARGE SCALE GENOMIC DNA]</scope>
    <source>
        <strain evidence="3 4">DSM 45084</strain>
    </source>
</reference>
<protein>
    <recommendedName>
        <fullName evidence="2">Cysteine-rich CPCC domain-containing protein</fullName>
    </recommendedName>
</protein>
<dbReference type="RefSeq" id="WP_246445356.1">
    <property type="nucleotide sequence ID" value="NZ_BAABAI010000014.1"/>
</dbReference>
<dbReference type="AlphaFoldDB" id="A0A7W7T8J2"/>
<name>A0A7W7T8J2_9PSEU</name>